<dbReference type="InterPro" id="IPR050266">
    <property type="entry name" value="AB_hydrolase_sf"/>
</dbReference>
<organism evidence="2 3">
    <name type="scientific">Georgenia muralis</name>
    <dbReference type="NCBI Taxonomy" id="154117"/>
    <lineage>
        <taxon>Bacteria</taxon>
        <taxon>Bacillati</taxon>
        <taxon>Actinomycetota</taxon>
        <taxon>Actinomycetes</taxon>
        <taxon>Micrococcales</taxon>
        <taxon>Bogoriellaceae</taxon>
        <taxon>Georgenia</taxon>
    </lineage>
</organism>
<evidence type="ECO:0000313" key="2">
    <source>
        <dbReference type="EMBL" id="RPF26681.1"/>
    </source>
</evidence>
<reference evidence="2 3" key="1">
    <citation type="submission" date="2018-11" db="EMBL/GenBank/DDBJ databases">
        <title>Sequencing the genomes of 1000 actinobacteria strains.</title>
        <authorList>
            <person name="Klenk H.-P."/>
        </authorList>
    </citation>
    <scope>NUCLEOTIDE SEQUENCE [LARGE SCALE GENOMIC DNA]</scope>
    <source>
        <strain evidence="2 3">DSM 14418</strain>
    </source>
</reference>
<dbReference type="Gene3D" id="3.40.50.1820">
    <property type="entry name" value="alpha/beta hydrolase"/>
    <property type="match status" value="1"/>
</dbReference>
<dbReference type="AlphaFoldDB" id="A0A3N5A4G5"/>
<dbReference type="PANTHER" id="PTHR43798">
    <property type="entry name" value="MONOACYLGLYCEROL LIPASE"/>
    <property type="match status" value="1"/>
</dbReference>
<sequence length="256" mass="26880">MDLAHDVTGTGTAVLLLHAGVADRRMWDRQRDVLVAAGLRVVRADLPGFGGTPAAAQDYDEAAEVLGLMDVAVGRGTRFAVVGASYGGSVALALAARWPERVGALVLLCPAADLLEPGPDLRLVWRREAELLQAGDVDGAVALNVATWLGPEAGDDARTLVAAMQRRAFDLQALVGAEPVKVPVDLATVTAATLVLAGGRDLPEFRAVARAVSAAVPGAELVELPWAGHLPTLERPDEAAMAVRDFLIDRMVDAYR</sequence>
<feature type="domain" description="AB hydrolase-1" evidence="1">
    <location>
        <begin position="14"/>
        <end position="240"/>
    </location>
</feature>
<dbReference type="Pfam" id="PF12697">
    <property type="entry name" value="Abhydrolase_6"/>
    <property type="match status" value="1"/>
</dbReference>
<dbReference type="Proteomes" id="UP000280726">
    <property type="component" value="Unassembled WGS sequence"/>
</dbReference>
<proteinExistence type="predicted"/>
<dbReference type="OrthoDB" id="27092at2"/>
<dbReference type="InterPro" id="IPR000073">
    <property type="entry name" value="AB_hydrolase_1"/>
</dbReference>
<dbReference type="SUPFAM" id="SSF53474">
    <property type="entry name" value="alpha/beta-Hydrolases"/>
    <property type="match status" value="1"/>
</dbReference>
<evidence type="ECO:0000259" key="1">
    <source>
        <dbReference type="Pfam" id="PF12697"/>
    </source>
</evidence>
<keyword evidence="3" id="KW-1185">Reference proteome</keyword>
<dbReference type="EMBL" id="RKRA01000001">
    <property type="protein sequence ID" value="RPF26681.1"/>
    <property type="molecule type" value="Genomic_DNA"/>
</dbReference>
<dbReference type="RefSeq" id="WP_123915615.1">
    <property type="nucleotide sequence ID" value="NZ_RKRA01000001.1"/>
</dbReference>
<gene>
    <name evidence="2" type="ORF">EDD32_1129</name>
</gene>
<evidence type="ECO:0000313" key="3">
    <source>
        <dbReference type="Proteomes" id="UP000280726"/>
    </source>
</evidence>
<accession>A0A3N5A4G5</accession>
<dbReference type="PRINTS" id="PR00111">
    <property type="entry name" value="ABHYDROLASE"/>
</dbReference>
<dbReference type="InterPro" id="IPR029058">
    <property type="entry name" value="AB_hydrolase_fold"/>
</dbReference>
<comment type="caution">
    <text evidence="2">The sequence shown here is derived from an EMBL/GenBank/DDBJ whole genome shotgun (WGS) entry which is preliminary data.</text>
</comment>
<dbReference type="GO" id="GO:0003824">
    <property type="term" value="F:catalytic activity"/>
    <property type="evidence" value="ECO:0007669"/>
    <property type="project" value="UniProtKB-ARBA"/>
</dbReference>
<name>A0A3N5A4G5_9MICO</name>
<protein>
    <submittedName>
        <fullName evidence="2">Pimeloyl-ACP methyl ester carboxylesterase</fullName>
    </submittedName>
</protein>